<evidence type="ECO:0000313" key="4">
    <source>
        <dbReference type="EMBL" id="MBO9203288.1"/>
    </source>
</evidence>
<keyword evidence="2 4" id="KW-0378">Hydrolase</keyword>
<dbReference type="RefSeq" id="WP_209141344.1">
    <property type="nucleotide sequence ID" value="NZ_JAGHKO010000006.1"/>
</dbReference>
<evidence type="ECO:0000259" key="3">
    <source>
        <dbReference type="Pfam" id="PF07859"/>
    </source>
</evidence>
<comment type="caution">
    <text evidence="4">The sequence shown here is derived from an EMBL/GenBank/DDBJ whole genome shotgun (WGS) entry which is preliminary data.</text>
</comment>
<evidence type="ECO:0000313" key="5">
    <source>
        <dbReference type="Proteomes" id="UP000677244"/>
    </source>
</evidence>
<organism evidence="4 5">
    <name type="scientific">Niastella soli</name>
    <dbReference type="NCBI Taxonomy" id="2821487"/>
    <lineage>
        <taxon>Bacteria</taxon>
        <taxon>Pseudomonadati</taxon>
        <taxon>Bacteroidota</taxon>
        <taxon>Chitinophagia</taxon>
        <taxon>Chitinophagales</taxon>
        <taxon>Chitinophagaceae</taxon>
        <taxon>Niastella</taxon>
    </lineage>
</organism>
<dbReference type="InterPro" id="IPR002168">
    <property type="entry name" value="Lipase_GDXG_HIS_AS"/>
</dbReference>
<keyword evidence="5" id="KW-1185">Reference proteome</keyword>
<dbReference type="EMBL" id="JAGHKO010000006">
    <property type="protein sequence ID" value="MBO9203288.1"/>
    <property type="molecule type" value="Genomic_DNA"/>
</dbReference>
<dbReference type="GO" id="GO:0016787">
    <property type="term" value="F:hydrolase activity"/>
    <property type="evidence" value="ECO:0007669"/>
    <property type="project" value="UniProtKB-KW"/>
</dbReference>
<dbReference type="InterPro" id="IPR013094">
    <property type="entry name" value="AB_hydrolase_3"/>
</dbReference>
<dbReference type="Gene3D" id="3.40.50.1820">
    <property type="entry name" value="alpha/beta hydrolase"/>
    <property type="match status" value="1"/>
</dbReference>
<dbReference type="PROSITE" id="PS01173">
    <property type="entry name" value="LIPASE_GDXG_HIS"/>
    <property type="match status" value="1"/>
</dbReference>
<feature type="domain" description="Alpha/beta hydrolase fold-3" evidence="3">
    <location>
        <begin position="93"/>
        <end position="299"/>
    </location>
</feature>
<dbReference type="PANTHER" id="PTHR48081">
    <property type="entry name" value="AB HYDROLASE SUPERFAMILY PROTEIN C4A8.06C"/>
    <property type="match status" value="1"/>
</dbReference>
<name>A0ABS3YZE2_9BACT</name>
<dbReference type="SUPFAM" id="SSF53474">
    <property type="entry name" value="alpha/beta-Hydrolases"/>
    <property type="match status" value="1"/>
</dbReference>
<sequence length="327" mass="35765">MSITAEVMNYATDPSIEVQTKAFLKALNTSGGQPIETLTPEDARQVLVGAQKSVNVDVSGVDITEKTITQDGLTVKLQVMRPAGVSEELAVFMFFHGGGWVLGDFPTHKRLMRDLVVHSGMAGVFVEYTPSPEAKYPVAITEAYVATKWVAENGSEINVNGKKLAVVGNSVGGNMAAAVALMAKEKKGPALALQVLLWPVTDANFDTDSYHQFANDRFLTRNMMIWFWDNYTTDKNARKDIFASPLRATLDQLKGLPPALVQVAENDVLRDEGEAYARKMNEAGVPVSLIRCMGMIHDYGMLNPLANIPEVQSVLRYAAEEIKNALK</sequence>
<comment type="similarity">
    <text evidence="1">Belongs to the 'GDXG' lipolytic enzyme family.</text>
</comment>
<proteinExistence type="inferred from homology"/>
<evidence type="ECO:0000256" key="2">
    <source>
        <dbReference type="ARBA" id="ARBA00022801"/>
    </source>
</evidence>
<gene>
    <name evidence="4" type="ORF">J7I42_23560</name>
</gene>
<protein>
    <submittedName>
        <fullName evidence="4">Alpha/beta hydrolase</fullName>
    </submittedName>
</protein>
<evidence type="ECO:0000256" key="1">
    <source>
        <dbReference type="ARBA" id="ARBA00010515"/>
    </source>
</evidence>
<dbReference type="InterPro" id="IPR050300">
    <property type="entry name" value="GDXG_lipolytic_enzyme"/>
</dbReference>
<dbReference type="InterPro" id="IPR029058">
    <property type="entry name" value="AB_hydrolase_fold"/>
</dbReference>
<dbReference type="PANTHER" id="PTHR48081:SF8">
    <property type="entry name" value="ALPHA_BETA HYDROLASE FOLD-3 DOMAIN-CONTAINING PROTEIN-RELATED"/>
    <property type="match status" value="1"/>
</dbReference>
<reference evidence="4 5" key="1">
    <citation type="submission" date="2021-03" db="EMBL/GenBank/DDBJ databases">
        <title>Assistant Professor.</title>
        <authorList>
            <person name="Huq M.A."/>
        </authorList>
    </citation>
    <scope>NUCLEOTIDE SEQUENCE [LARGE SCALE GENOMIC DNA]</scope>
    <source>
        <strain evidence="4 5">MAH-29</strain>
    </source>
</reference>
<dbReference type="Pfam" id="PF07859">
    <property type="entry name" value="Abhydrolase_3"/>
    <property type="match status" value="1"/>
</dbReference>
<dbReference type="Proteomes" id="UP000677244">
    <property type="component" value="Unassembled WGS sequence"/>
</dbReference>
<accession>A0ABS3YZE2</accession>